<dbReference type="Proteomes" id="UP000005324">
    <property type="component" value="Unassembled WGS sequence"/>
</dbReference>
<protein>
    <submittedName>
        <fullName evidence="3">Glycosyltransferase, WecB/TagA/CpsF family</fullName>
        <ecNumber evidence="3">2.4.1.-</ecNumber>
    </submittedName>
</protein>
<dbReference type="AlphaFoldDB" id="D5RNR1"/>
<dbReference type="NCBIfam" id="TIGR00696">
    <property type="entry name" value="wecG_tagA_cpsF"/>
    <property type="match status" value="1"/>
</dbReference>
<dbReference type="Pfam" id="PF03808">
    <property type="entry name" value="Glyco_tran_WecG"/>
    <property type="match status" value="1"/>
</dbReference>
<proteinExistence type="predicted"/>
<dbReference type="EMBL" id="ADVL01000531">
    <property type="protein sequence ID" value="EFH11059.1"/>
    <property type="molecule type" value="Genomic_DNA"/>
</dbReference>
<organism evidence="3 4">
    <name type="scientific">Pseudoroseomonas cervicalis ATCC 49957</name>
    <dbReference type="NCBI Taxonomy" id="525371"/>
    <lineage>
        <taxon>Bacteria</taxon>
        <taxon>Pseudomonadati</taxon>
        <taxon>Pseudomonadota</taxon>
        <taxon>Alphaproteobacteria</taxon>
        <taxon>Acetobacterales</taxon>
        <taxon>Roseomonadaceae</taxon>
        <taxon>Roseomonas</taxon>
    </lineage>
</organism>
<dbReference type="RefSeq" id="WP_007006357.1">
    <property type="nucleotide sequence ID" value="NZ_GG771033.1"/>
</dbReference>
<evidence type="ECO:0000313" key="3">
    <source>
        <dbReference type="EMBL" id="EFH11059.1"/>
    </source>
</evidence>
<dbReference type="PANTHER" id="PTHR34136:SF1">
    <property type="entry name" value="UDP-N-ACETYL-D-MANNOSAMINURONIC ACID TRANSFERASE"/>
    <property type="match status" value="1"/>
</dbReference>
<dbReference type="EC" id="2.4.1.-" evidence="3"/>
<keyword evidence="4" id="KW-1185">Reference proteome</keyword>
<gene>
    <name evidence="3" type="ORF">HMPREF0731_2722</name>
</gene>
<keyword evidence="1 3" id="KW-0328">Glycosyltransferase</keyword>
<dbReference type="HOGENOM" id="CLU_063203_0_1_5"/>
<keyword evidence="2 3" id="KW-0808">Transferase</keyword>
<accession>D5RNR1</accession>
<sequence>MTEPAAAPAAPPSQRLLGLRFDSLDLEAVLARLAARDPASPFAYVVTPNADHLLRHERADAALRAVYEGAWLSVCDSRVLRLLAARRGISLELAPGSDLTEALFTRGLAGPDTPITIIGGAPEVAEALRQRFGLRRLAHHNPPMGFIDDPAAVAACVDFVLAHPARYVLLCVGSPRQEMLAARIAEGGRATGIGLCVGAALEFTTGAKRRAPLWMQRAHLEWLHRLGSEPRRLWRRYILEAPRLLWLMRRVERPGGAPPR</sequence>
<dbReference type="InterPro" id="IPR004629">
    <property type="entry name" value="WecG_TagA_CpsF"/>
</dbReference>
<evidence type="ECO:0000256" key="1">
    <source>
        <dbReference type="ARBA" id="ARBA00022676"/>
    </source>
</evidence>
<comment type="caution">
    <text evidence="3">The sequence shown here is derived from an EMBL/GenBank/DDBJ whole genome shotgun (WGS) entry which is preliminary data.</text>
</comment>
<reference evidence="3 4" key="1">
    <citation type="submission" date="2010-04" db="EMBL/GenBank/DDBJ databases">
        <authorList>
            <person name="Qin X."/>
            <person name="Bachman B."/>
            <person name="Battles P."/>
            <person name="Bell A."/>
            <person name="Bess C."/>
            <person name="Bickham C."/>
            <person name="Chaboub L."/>
            <person name="Chen D."/>
            <person name="Coyle M."/>
            <person name="Deiros D.R."/>
            <person name="Dinh H."/>
            <person name="Forbes L."/>
            <person name="Fowler G."/>
            <person name="Francisco L."/>
            <person name="Fu Q."/>
            <person name="Gubbala S."/>
            <person name="Hale W."/>
            <person name="Han Y."/>
            <person name="Hemphill L."/>
            <person name="Highlander S.K."/>
            <person name="Hirani K."/>
            <person name="Hogues M."/>
            <person name="Jackson L."/>
            <person name="Jakkamsetti A."/>
            <person name="Javaid M."/>
            <person name="Jiang H."/>
            <person name="Korchina V."/>
            <person name="Kovar C."/>
            <person name="Lara F."/>
            <person name="Lee S."/>
            <person name="Mata R."/>
            <person name="Mathew T."/>
            <person name="Moen C."/>
            <person name="Morales K."/>
            <person name="Munidasa M."/>
            <person name="Nazareth L."/>
            <person name="Ngo R."/>
            <person name="Nguyen L."/>
            <person name="Okwuonu G."/>
            <person name="Ongeri F."/>
            <person name="Patil S."/>
            <person name="Petrosino J."/>
            <person name="Pham C."/>
            <person name="Pham P."/>
            <person name="Pu L.-L."/>
            <person name="Puazo M."/>
            <person name="Raj R."/>
            <person name="Reid J."/>
            <person name="Rouhana J."/>
            <person name="Saada N."/>
            <person name="Shang Y."/>
            <person name="Simmons D."/>
            <person name="Thornton R."/>
            <person name="Warren J."/>
            <person name="Weissenberger G."/>
            <person name="Zhang J."/>
            <person name="Zhang L."/>
            <person name="Zhou C."/>
            <person name="Zhu D."/>
            <person name="Muzny D."/>
            <person name="Worley K."/>
            <person name="Gibbs R."/>
        </authorList>
    </citation>
    <scope>NUCLEOTIDE SEQUENCE [LARGE SCALE GENOMIC DNA]</scope>
    <source>
        <strain evidence="3 4">ATCC 49957</strain>
    </source>
</reference>
<evidence type="ECO:0000256" key="2">
    <source>
        <dbReference type="ARBA" id="ARBA00022679"/>
    </source>
</evidence>
<dbReference type="CDD" id="cd06533">
    <property type="entry name" value="Glyco_transf_WecG_TagA"/>
    <property type="match status" value="1"/>
</dbReference>
<evidence type="ECO:0000313" key="4">
    <source>
        <dbReference type="Proteomes" id="UP000005324"/>
    </source>
</evidence>
<dbReference type="OrthoDB" id="9771846at2"/>
<dbReference type="PANTHER" id="PTHR34136">
    <property type="match status" value="1"/>
</dbReference>
<name>D5RNR1_9PROT</name>
<dbReference type="GO" id="GO:0016758">
    <property type="term" value="F:hexosyltransferase activity"/>
    <property type="evidence" value="ECO:0007669"/>
    <property type="project" value="TreeGrafter"/>
</dbReference>